<evidence type="ECO:0000313" key="1">
    <source>
        <dbReference type="EMBL" id="QJT08896.1"/>
    </source>
</evidence>
<organism evidence="1 2">
    <name type="scientific">Oceanidesulfovibrio marinus</name>
    <dbReference type="NCBI Taxonomy" id="370038"/>
    <lineage>
        <taxon>Bacteria</taxon>
        <taxon>Pseudomonadati</taxon>
        <taxon>Thermodesulfobacteriota</taxon>
        <taxon>Desulfovibrionia</taxon>
        <taxon>Desulfovibrionales</taxon>
        <taxon>Desulfovibrionaceae</taxon>
        <taxon>Oceanidesulfovibrio</taxon>
    </lineage>
</organism>
<gene>
    <name evidence="1" type="ORF">E8L03_08125</name>
</gene>
<proteinExistence type="predicted"/>
<reference evidence="1 2" key="1">
    <citation type="submission" date="2019-04" db="EMBL/GenBank/DDBJ databases">
        <title>Isolation and culture of sulfate reducing bacteria from the cold seep of the South China Sea.</title>
        <authorList>
            <person name="Sun C."/>
            <person name="Liu R."/>
        </authorList>
    </citation>
    <scope>NUCLEOTIDE SEQUENCE [LARGE SCALE GENOMIC DNA]</scope>
    <source>
        <strain evidence="1 2">CS1</strain>
    </source>
</reference>
<evidence type="ECO:0000313" key="2">
    <source>
        <dbReference type="Proteomes" id="UP000503251"/>
    </source>
</evidence>
<dbReference type="RefSeq" id="WP_171267054.1">
    <property type="nucleotide sequence ID" value="NZ_CP039543.1"/>
</dbReference>
<dbReference type="EMBL" id="CP039543">
    <property type="protein sequence ID" value="QJT08896.1"/>
    <property type="molecule type" value="Genomic_DNA"/>
</dbReference>
<protein>
    <submittedName>
        <fullName evidence="1">Uncharacterized protein</fullName>
    </submittedName>
</protein>
<sequence length="332" mass="37634">MAAAGVTLAYSTHRPETLAPAAALMRGHATIILEEPETPGFHAMLRRELAVDEYLTVTEYEYPAFARRSASLLRELFAEGKYIVQLDPYMDVLVSIHEFFTDGHGPSDIAPKTTQAAVYDVEHRWTKTLIHYYEASGQTDFDGLVAALIGFARRDAERGRMRDAMRAEHFARILHKDSSAWPGPVYLEAGSIHFSLLRELVRRLDKPPRLVYLMEDVSRRVWGRRQVLGPSDVLTLLLTFFPDRAGPRPELLAAQSLIHVKIQQKEELEECKEEPAPHTVDEAWSAGVSMALGYDECRELYERLKGLPTPHARRLATDYLKHINRRPVGHIA</sequence>
<name>A0ABX6NE66_9BACT</name>
<dbReference type="Proteomes" id="UP000503251">
    <property type="component" value="Chromosome"/>
</dbReference>
<accession>A0ABX6NE66</accession>
<keyword evidence="2" id="KW-1185">Reference proteome</keyword>